<dbReference type="OrthoDB" id="65569at2759"/>
<keyword evidence="5" id="KW-0325">Glycoprotein</keyword>
<dbReference type="FunFam" id="3.20.20.80:FF:000013">
    <property type="entry name" value="lactase-phlorizin hydrolase"/>
    <property type="match status" value="1"/>
</dbReference>
<evidence type="ECO:0000256" key="4">
    <source>
        <dbReference type="ARBA" id="ARBA00022801"/>
    </source>
</evidence>
<dbReference type="PROSITE" id="PS00653">
    <property type="entry name" value="GLYCOSYL_HYDROL_F1_2"/>
    <property type="match status" value="1"/>
</dbReference>
<dbReference type="InterPro" id="IPR001360">
    <property type="entry name" value="Glyco_hydro_1"/>
</dbReference>
<evidence type="ECO:0000313" key="9">
    <source>
        <dbReference type="EMBL" id="CAD7089707.1"/>
    </source>
</evidence>
<protein>
    <submittedName>
        <fullName evidence="9">Uncharacterized protein</fullName>
    </submittedName>
</protein>
<feature type="signal peptide" evidence="8">
    <location>
        <begin position="1"/>
        <end position="24"/>
    </location>
</feature>
<evidence type="ECO:0000256" key="3">
    <source>
        <dbReference type="ARBA" id="ARBA00022729"/>
    </source>
</evidence>
<dbReference type="PRINTS" id="PR00131">
    <property type="entry name" value="GLHYDRLASE1"/>
</dbReference>
<keyword evidence="4" id="KW-0378">Hydrolase</keyword>
<organism evidence="9 10">
    <name type="scientific">Hermetia illucens</name>
    <name type="common">Black soldier fly</name>
    <dbReference type="NCBI Taxonomy" id="343691"/>
    <lineage>
        <taxon>Eukaryota</taxon>
        <taxon>Metazoa</taxon>
        <taxon>Ecdysozoa</taxon>
        <taxon>Arthropoda</taxon>
        <taxon>Hexapoda</taxon>
        <taxon>Insecta</taxon>
        <taxon>Pterygota</taxon>
        <taxon>Neoptera</taxon>
        <taxon>Endopterygota</taxon>
        <taxon>Diptera</taxon>
        <taxon>Brachycera</taxon>
        <taxon>Stratiomyomorpha</taxon>
        <taxon>Stratiomyidae</taxon>
        <taxon>Hermetiinae</taxon>
        <taxon>Hermetia</taxon>
    </lineage>
</organism>
<dbReference type="EMBL" id="LR899013">
    <property type="protein sequence ID" value="CAD7089707.1"/>
    <property type="molecule type" value="Genomic_DNA"/>
</dbReference>
<accession>A0A7R8UZ51</accession>
<proteinExistence type="inferred from homology"/>
<dbReference type="InterPro" id="IPR033132">
    <property type="entry name" value="GH_1_N_CS"/>
</dbReference>
<comment type="similarity">
    <text evidence="1 7">Belongs to the glycosyl hydrolase 1 family.</text>
</comment>
<evidence type="ECO:0000313" key="10">
    <source>
        <dbReference type="Proteomes" id="UP000594454"/>
    </source>
</evidence>
<dbReference type="SUPFAM" id="SSF51445">
    <property type="entry name" value="(Trans)glycosidases"/>
    <property type="match status" value="1"/>
</dbReference>
<dbReference type="OMA" id="GIECANV"/>
<dbReference type="Proteomes" id="UP000594454">
    <property type="component" value="Chromosome 5"/>
</dbReference>
<gene>
    <name evidence="9" type="ORF">HERILL_LOCUS12240</name>
</gene>
<evidence type="ECO:0000256" key="6">
    <source>
        <dbReference type="ARBA" id="ARBA00023295"/>
    </source>
</evidence>
<reference evidence="9 10" key="1">
    <citation type="submission" date="2020-11" db="EMBL/GenBank/DDBJ databases">
        <authorList>
            <person name="Wallbank WR R."/>
            <person name="Pardo Diaz C."/>
            <person name="Kozak K."/>
            <person name="Martin S."/>
            <person name="Jiggins C."/>
            <person name="Moest M."/>
            <person name="Warren A I."/>
            <person name="Generalovic N T."/>
            <person name="Byers J.R.P. K."/>
            <person name="Montejo-Kovacevich G."/>
            <person name="Yen C E."/>
        </authorList>
    </citation>
    <scope>NUCLEOTIDE SEQUENCE [LARGE SCALE GENOMIC DNA]</scope>
</reference>
<evidence type="ECO:0000256" key="2">
    <source>
        <dbReference type="ARBA" id="ARBA00011738"/>
    </source>
</evidence>
<dbReference type="GO" id="GO:0005975">
    <property type="term" value="P:carbohydrate metabolic process"/>
    <property type="evidence" value="ECO:0007669"/>
    <property type="project" value="InterPro"/>
</dbReference>
<keyword evidence="3 8" id="KW-0732">Signal</keyword>
<dbReference type="PANTHER" id="PTHR10353">
    <property type="entry name" value="GLYCOSYL HYDROLASE"/>
    <property type="match status" value="1"/>
</dbReference>
<dbReference type="AlphaFoldDB" id="A0A7R8UZ51"/>
<dbReference type="Gene3D" id="3.20.20.80">
    <property type="entry name" value="Glycosidases"/>
    <property type="match status" value="1"/>
</dbReference>
<sequence>MARILDISFCLLFCIVILPENTTSYRSSSRPNVRSDFPKDFKFGAATSAYQTEGGWDADGKGPSMWDVALHNNPSLVLDRSNGDVSGDSYHVFDKDLKIIKELGLDFYRFSISWPRLLPNGDISSLNQAGVKYYNMVIDKLLANNIEPLVTMLHFDIPDEIQKLGGATNPIFVDYFASYANLLYKLFGDRVKNWVTINEPRLFCVYSYGNGILVPNLNTSGVGDYLCGDHMLKAHAKAYKIYQDHYFQQFRGRVGIVLEAVGTYCRKGGSLSLNDRAMEYYLGWMAHPLLSNKGDYPEVMRKEIDENSKLEGRAWSRLPKLDQHWIDLMKGTCDFLGLNYYSSQYGVPLNRTDQFKPPSFEQDVGLQLFADPSWPAANSWLTSFPKGLRDILNWIKSQYGDIDIIITENGWADGGQLKDTERIEYLTKHLQEVLNAIHIDKCNVKGYTYWSLLDSFEWVSGFSERFGLYSVDIGSPTKERTPKESAIVYKNIIRNRKI</sequence>
<evidence type="ECO:0000256" key="7">
    <source>
        <dbReference type="RuleBase" id="RU003690"/>
    </source>
</evidence>
<name>A0A7R8UZ51_HERIL</name>
<evidence type="ECO:0000256" key="5">
    <source>
        <dbReference type="ARBA" id="ARBA00023180"/>
    </source>
</evidence>
<evidence type="ECO:0000256" key="1">
    <source>
        <dbReference type="ARBA" id="ARBA00010838"/>
    </source>
</evidence>
<evidence type="ECO:0000256" key="8">
    <source>
        <dbReference type="SAM" id="SignalP"/>
    </source>
</evidence>
<keyword evidence="10" id="KW-1185">Reference proteome</keyword>
<dbReference type="PANTHER" id="PTHR10353:SF36">
    <property type="entry name" value="LP05116P"/>
    <property type="match status" value="1"/>
</dbReference>
<dbReference type="InterPro" id="IPR017853">
    <property type="entry name" value="GH"/>
</dbReference>
<dbReference type="InParanoid" id="A0A7R8UZ51"/>
<dbReference type="Pfam" id="PF00232">
    <property type="entry name" value="Glyco_hydro_1"/>
    <property type="match status" value="1"/>
</dbReference>
<keyword evidence="6" id="KW-0326">Glycosidase</keyword>
<feature type="chain" id="PRO_5031278255" evidence="8">
    <location>
        <begin position="25"/>
        <end position="498"/>
    </location>
</feature>
<comment type="subunit">
    <text evidence="2">Homodimer.</text>
</comment>
<dbReference type="GO" id="GO:0008422">
    <property type="term" value="F:beta-glucosidase activity"/>
    <property type="evidence" value="ECO:0007669"/>
    <property type="project" value="TreeGrafter"/>
</dbReference>